<gene>
    <name evidence="3" type="ORF">CE91St3_31640</name>
</gene>
<keyword evidence="2" id="KW-0812">Transmembrane</keyword>
<dbReference type="EMBL" id="BQNZ01000003">
    <property type="protein sequence ID" value="GKH73301.1"/>
    <property type="molecule type" value="Genomic_DNA"/>
</dbReference>
<protein>
    <submittedName>
        <fullName evidence="3">Uncharacterized protein</fullName>
    </submittedName>
</protein>
<feature type="compositionally biased region" description="Basic residues" evidence="1">
    <location>
        <begin position="78"/>
        <end position="89"/>
    </location>
</feature>
<proteinExistence type="predicted"/>
<comment type="caution">
    <text evidence="3">The sequence shown here is derived from an EMBL/GenBank/DDBJ whole genome shotgun (WGS) entry which is preliminary data.</text>
</comment>
<sequence>MGQILMNSFHVLLALLFIVSPVCAGIFAAIGYMRKKELKKLHKTLEELRAENQALLNSFAAEQQAGKTSERPAASGNRYRRKKRRSKFRNRQEDAGNNGDGQTDNNG</sequence>
<evidence type="ECO:0000256" key="1">
    <source>
        <dbReference type="SAM" id="MobiDB-lite"/>
    </source>
</evidence>
<feature type="region of interest" description="Disordered" evidence="1">
    <location>
        <begin position="59"/>
        <end position="107"/>
    </location>
</feature>
<dbReference type="Proteomes" id="UP001055114">
    <property type="component" value="Unassembled WGS sequence"/>
</dbReference>
<organism evidence="3 4">
    <name type="scientific">Parabacteroides merdae</name>
    <dbReference type="NCBI Taxonomy" id="46503"/>
    <lineage>
        <taxon>Bacteria</taxon>
        <taxon>Pseudomonadati</taxon>
        <taxon>Bacteroidota</taxon>
        <taxon>Bacteroidia</taxon>
        <taxon>Bacteroidales</taxon>
        <taxon>Tannerellaceae</taxon>
        <taxon>Parabacteroides</taxon>
    </lineage>
</organism>
<reference evidence="3" key="1">
    <citation type="submission" date="2022-01" db="EMBL/GenBank/DDBJ databases">
        <title>Novel bile acid biosynthetic pathways are enriched in the microbiome of centenarians.</title>
        <authorList>
            <person name="Sato Y."/>
            <person name="Atarashi K."/>
            <person name="Plichta R.D."/>
            <person name="Arai Y."/>
            <person name="Sasajima S."/>
            <person name="Kearney M.S."/>
            <person name="Suda W."/>
            <person name="Takeshita K."/>
            <person name="Sasaki T."/>
            <person name="Okamoto S."/>
            <person name="Skelly N.A."/>
            <person name="Okamura Y."/>
            <person name="Vlamakis H."/>
            <person name="Li Y."/>
            <person name="Tanoue T."/>
            <person name="Takei H."/>
            <person name="Nittono H."/>
            <person name="Narushima S."/>
            <person name="Irie J."/>
            <person name="Itoh H."/>
            <person name="Moriya K."/>
            <person name="Sugiura Y."/>
            <person name="Suematsu M."/>
            <person name="Moritoki N."/>
            <person name="Shibata S."/>
            <person name="Littman R.D."/>
            <person name="Fischbach A.M."/>
            <person name="Uwamino Y."/>
            <person name="Inoue T."/>
            <person name="Honda A."/>
            <person name="Hattori M."/>
            <person name="Murai T."/>
            <person name="Xavier J.R."/>
            <person name="Hirose N."/>
            <person name="Honda K."/>
        </authorList>
    </citation>
    <scope>NUCLEOTIDE SEQUENCE</scope>
    <source>
        <strain evidence="3">CE91-St3</strain>
    </source>
</reference>
<evidence type="ECO:0000256" key="2">
    <source>
        <dbReference type="SAM" id="Phobius"/>
    </source>
</evidence>
<feature type="compositionally biased region" description="Low complexity" evidence="1">
    <location>
        <begin position="95"/>
        <end position="107"/>
    </location>
</feature>
<accession>A0AA37K8K5</accession>
<keyword evidence="2" id="KW-0472">Membrane</keyword>
<evidence type="ECO:0000313" key="3">
    <source>
        <dbReference type="EMBL" id="GKH73301.1"/>
    </source>
</evidence>
<keyword evidence="2" id="KW-1133">Transmembrane helix</keyword>
<dbReference type="AlphaFoldDB" id="A0AA37K8K5"/>
<feature type="transmembrane region" description="Helical" evidence="2">
    <location>
        <begin position="12"/>
        <end position="33"/>
    </location>
</feature>
<name>A0AA37K8K5_9BACT</name>
<evidence type="ECO:0000313" key="4">
    <source>
        <dbReference type="Proteomes" id="UP001055114"/>
    </source>
</evidence>
<dbReference type="RefSeq" id="WP_075965528.1">
    <property type="nucleotide sequence ID" value="NZ_BQNZ01000003.1"/>
</dbReference>